<reference evidence="2" key="2">
    <citation type="journal article" date="2023" name="IMA Fungus">
        <title>Comparative genomic study of the Penicillium genus elucidates a diverse pangenome and 15 lateral gene transfer events.</title>
        <authorList>
            <person name="Petersen C."/>
            <person name="Sorensen T."/>
            <person name="Nielsen M.R."/>
            <person name="Sondergaard T.E."/>
            <person name="Sorensen J.L."/>
            <person name="Fitzpatrick D.A."/>
            <person name="Frisvad J.C."/>
            <person name="Nielsen K.L."/>
        </authorList>
    </citation>
    <scope>NUCLEOTIDE SEQUENCE</scope>
    <source>
        <strain evidence="2">IBT 15544</strain>
    </source>
</reference>
<gene>
    <name evidence="2" type="ORF">N7498_007881</name>
</gene>
<reference evidence="2" key="1">
    <citation type="submission" date="2022-12" db="EMBL/GenBank/DDBJ databases">
        <authorList>
            <person name="Petersen C."/>
        </authorList>
    </citation>
    <scope>NUCLEOTIDE SEQUENCE</scope>
    <source>
        <strain evidence="2">IBT 15544</strain>
    </source>
</reference>
<evidence type="ECO:0000256" key="1">
    <source>
        <dbReference type="SAM" id="MobiDB-lite"/>
    </source>
</evidence>
<organism evidence="2 3">
    <name type="scientific">Penicillium cinerascens</name>
    <dbReference type="NCBI Taxonomy" id="70096"/>
    <lineage>
        <taxon>Eukaryota</taxon>
        <taxon>Fungi</taxon>
        <taxon>Dikarya</taxon>
        <taxon>Ascomycota</taxon>
        <taxon>Pezizomycotina</taxon>
        <taxon>Eurotiomycetes</taxon>
        <taxon>Eurotiomycetidae</taxon>
        <taxon>Eurotiales</taxon>
        <taxon>Aspergillaceae</taxon>
        <taxon>Penicillium</taxon>
    </lineage>
</organism>
<sequence length="86" mass="9361">MVLGQDSIRPNQLSLALFVTPQEMSWGKALTVSTRQADETQVEATHTPSNADKSANGLTIDEPLHQVMQNLERCGTSADTPQKMGH</sequence>
<proteinExistence type="predicted"/>
<dbReference type="RefSeq" id="XP_058307192.1">
    <property type="nucleotide sequence ID" value="XM_058454943.1"/>
</dbReference>
<dbReference type="EMBL" id="JAPQKR010000014">
    <property type="protein sequence ID" value="KAJ5198764.1"/>
    <property type="molecule type" value="Genomic_DNA"/>
</dbReference>
<feature type="region of interest" description="Disordered" evidence="1">
    <location>
        <begin position="37"/>
        <end position="57"/>
    </location>
</feature>
<evidence type="ECO:0000313" key="3">
    <source>
        <dbReference type="Proteomes" id="UP001150904"/>
    </source>
</evidence>
<dbReference type="Proteomes" id="UP001150904">
    <property type="component" value="Unassembled WGS sequence"/>
</dbReference>
<keyword evidence="3" id="KW-1185">Reference proteome</keyword>
<accession>A0A9W9JKT9</accession>
<protein>
    <submittedName>
        <fullName evidence="2">Uncharacterized protein</fullName>
    </submittedName>
</protein>
<dbReference type="GeneID" id="83182244"/>
<evidence type="ECO:0000313" key="2">
    <source>
        <dbReference type="EMBL" id="KAJ5198764.1"/>
    </source>
</evidence>
<dbReference type="AlphaFoldDB" id="A0A9W9JKT9"/>
<name>A0A9W9JKT9_9EURO</name>
<feature type="compositionally biased region" description="Polar residues" evidence="1">
    <location>
        <begin position="42"/>
        <end position="57"/>
    </location>
</feature>
<comment type="caution">
    <text evidence="2">The sequence shown here is derived from an EMBL/GenBank/DDBJ whole genome shotgun (WGS) entry which is preliminary data.</text>
</comment>